<evidence type="ECO:0000313" key="3">
    <source>
        <dbReference type="EMBL" id="TQJ10059.1"/>
    </source>
</evidence>
<dbReference type="OrthoDB" id="4837979at2"/>
<dbReference type="AlphaFoldDB" id="A0A542E439"/>
<feature type="domain" description="Potassium channel" evidence="2">
    <location>
        <begin position="152"/>
        <end position="234"/>
    </location>
</feature>
<feature type="transmembrane region" description="Helical" evidence="1">
    <location>
        <begin position="144"/>
        <end position="165"/>
    </location>
</feature>
<feature type="transmembrane region" description="Helical" evidence="1">
    <location>
        <begin position="30"/>
        <end position="49"/>
    </location>
</feature>
<proteinExistence type="predicted"/>
<organism evidence="3 4">
    <name type="scientific">Lapillicoccus jejuensis</name>
    <dbReference type="NCBI Taxonomy" id="402171"/>
    <lineage>
        <taxon>Bacteria</taxon>
        <taxon>Bacillati</taxon>
        <taxon>Actinomycetota</taxon>
        <taxon>Actinomycetes</taxon>
        <taxon>Micrococcales</taxon>
        <taxon>Intrasporangiaceae</taxon>
        <taxon>Lapillicoccus</taxon>
    </lineage>
</organism>
<gene>
    <name evidence="3" type="ORF">FB458_3177</name>
</gene>
<comment type="caution">
    <text evidence="3">The sequence shown here is derived from an EMBL/GenBank/DDBJ whole genome shotgun (WGS) entry which is preliminary data.</text>
</comment>
<keyword evidence="4" id="KW-1185">Reference proteome</keyword>
<keyword evidence="1" id="KW-0472">Membrane</keyword>
<feature type="transmembrane region" description="Helical" evidence="1">
    <location>
        <begin position="110"/>
        <end position="132"/>
    </location>
</feature>
<evidence type="ECO:0000313" key="4">
    <source>
        <dbReference type="Proteomes" id="UP000317893"/>
    </source>
</evidence>
<dbReference type="Gene3D" id="1.10.287.70">
    <property type="match status" value="1"/>
</dbReference>
<dbReference type="RefSeq" id="WP_141849334.1">
    <property type="nucleotide sequence ID" value="NZ_BAAAPR010000001.1"/>
</dbReference>
<keyword evidence="1" id="KW-1133">Transmembrane helix</keyword>
<feature type="transmembrane region" description="Helical" evidence="1">
    <location>
        <begin position="85"/>
        <end position="103"/>
    </location>
</feature>
<dbReference type="InterPro" id="IPR013099">
    <property type="entry name" value="K_chnl_dom"/>
</dbReference>
<name>A0A542E439_9MICO</name>
<accession>A0A542E439</accession>
<evidence type="ECO:0000259" key="2">
    <source>
        <dbReference type="Pfam" id="PF07885"/>
    </source>
</evidence>
<feature type="transmembrane region" description="Helical" evidence="1">
    <location>
        <begin position="220"/>
        <end position="239"/>
    </location>
</feature>
<dbReference type="SUPFAM" id="SSF81324">
    <property type="entry name" value="Voltage-gated potassium channels"/>
    <property type="match status" value="1"/>
</dbReference>
<keyword evidence="1" id="KW-0812">Transmembrane</keyword>
<protein>
    <submittedName>
        <fullName evidence="3">Ion channel</fullName>
    </submittedName>
</protein>
<dbReference type="EMBL" id="VFMN01000001">
    <property type="protein sequence ID" value="TQJ10059.1"/>
    <property type="molecule type" value="Genomic_DNA"/>
</dbReference>
<dbReference type="Proteomes" id="UP000317893">
    <property type="component" value="Unassembled WGS sequence"/>
</dbReference>
<evidence type="ECO:0000256" key="1">
    <source>
        <dbReference type="SAM" id="Phobius"/>
    </source>
</evidence>
<feature type="transmembrane region" description="Helical" evidence="1">
    <location>
        <begin position="61"/>
        <end position="79"/>
    </location>
</feature>
<sequence length="242" mass="25995">MELRLRPEPDPVPEGGVGGAWHALRTAPSAVLLLVQLAGVLLYPFLVDLSIGPWEGAGRSLLGLFGLLVLGLAVLAVRATPALTWVSVVAGAPAAVLTVLEGFRPDQQWVVLTSAGFHAVFYLYTGYALIRYMFNDTWVTSDELWATGAAFTVVAWGWAYVYVLVQAAWPGSFSGAVAPEGPRTFFDLLFLSFTVLTSTGLSDIVPLLPHARAVVMIEQVAGMLYLAVVVARIVGLTIIRQR</sequence>
<reference evidence="3 4" key="1">
    <citation type="submission" date="2019-06" db="EMBL/GenBank/DDBJ databases">
        <title>Sequencing the genomes of 1000 actinobacteria strains.</title>
        <authorList>
            <person name="Klenk H.-P."/>
        </authorList>
    </citation>
    <scope>NUCLEOTIDE SEQUENCE [LARGE SCALE GENOMIC DNA]</scope>
    <source>
        <strain evidence="3 4">DSM 18607</strain>
    </source>
</reference>
<feature type="transmembrane region" description="Helical" evidence="1">
    <location>
        <begin position="185"/>
        <end position="208"/>
    </location>
</feature>
<dbReference type="Pfam" id="PF07885">
    <property type="entry name" value="Ion_trans_2"/>
    <property type="match status" value="1"/>
</dbReference>